<dbReference type="EMBL" id="AYYY01000014">
    <property type="protein sequence ID" value="KRM61997.1"/>
    <property type="molecule type" value="Genomic_DNA"/>
</dbReference>
<evidence type="ECO:0000313" key="4">
    <source>
        <dbReference type="EMBL" id="KRM61997.1"/>
    </source>
</evidence>
<dbReference type="InterPro" id="IPR043129">
    <property type="entry name" value="ATPase_NBD"/>
</dbReference>
<feature type="domain" description="Ppx/GppA phosphatase N-terminal" evidence="2">
    <location>
        <begin position="22"/>
        <end position="299"/>
    </location>
</feature>
<dbReference type="InterPro" id="IPR003695">
    <property type="entry name" value="Ppx_GppA_N"/>
</dbReference>
<dbReference type="Pfam" id="PF21447">
    <property type="entry name" value="Ppx-GppA_III"/>
    <property type="match status" value="1"/>
</dbReference>
<comment type="similarity">
    <text evidence="1">Belongs to the GppA/Ppx family.</text>
</comment>
<evidence type="ECO:0000259" key="2">
    <source>
        <dbReference type="Pfam" id="PF02541"/>
    </source>
</evidence>
<protein>
    <submittedName>
        <fullName evidence="4">Exopolyphosphatase</fullName>
    </submittedName>
</protein>
<feature type="domain" description="Ppx/GppA phosphatase C-terminal" evidence="3">
    <location>
        <begin position="322"/>
        <end position="466"/>
    </location>
</feature>
<gene>
    <name evidence="4" type="ORF">FC26_GL001073</name>
</gene>
<dbReference type="Pfam" id="PF02541">
    <property type="entry name" value="Ppx-GppA"/>
    <property type="match status" value="1"/>
</dbReference>
<dbReference type="SUPFAM" id="SSF53067">
    <property type="entry name" value="Actin-like ATPase domain"/>
    <property type="match status" value="2"/>
</dbReference>
<evidence type="ECO:0000256" key="1">
    <source>
        <dbReference type="ARBA" id="ARBA00007125"/>
    </source>
</evidence>
<evidence type="ECO:0000259" key="3">
    <source>
        <dbReference type="Pfam" id="PF21447"/>
    </source>
</evidence>
<name>A0A0R2A4M8_9LACO</name>
<dbReference type="RefSeq" id="WP_057777999.1">
    <property type="nucleotide sequence ID" value="NZ_AYYY01000014.1"/>
</dbReference>
<dbReference type="Gene3D" id="3.30.420.40">
    <property type="match status" value="1"/>
</dbReference>
<dbReference type="PANTHER" id="PTHR30005">
    <property type="entry name" value="EXOPOLYPHOSPHATASE"/>
    <property type="match status" value="1"/>
</dbReference>
<dbReference type="STRING" id="1423813.FC26_GL001073"/>
<accession>A0A0R2A4M8</accession>
<proteinExistence type="inferred from homology"/>
<dbReference type="InterPro" id="IPR050273">
    <property type="entry name" value="GppA/Ppx_hydrolase"/>
</dbReference>
<dbReference type="SUPFAM" id="SSF109604">
    <property type="entry name" value="HD-domain/PDEase-like"/>
    <property type="match status" value="1"/>
</dbReference>
<dbReference type="GO" id="GO:0016462">
    <property type="term" value="F:pyrophosphatase activity"/>
    <property type="evidence" value="ECO:0007669"/>
    <property type="project" value="TreeGrafter"/>
</dbReference>
<organism evidence="4 5">
    <name type="scientific">Paucilactobacillus vaccinostercus DSM 20634</name>
    <dbReference type="NCBI Taxonomy" id="1423813"/>
    <lineage>
        <taxon>Bacteria</taxon>
        <taxon>Bacillati</taxon>
        <taxon>Bacillota</taxon>
        <taxon>Bacilli</taxon>
        <taxon>Lactobacillales</taxon>
        <taxon>Lactobacillaceae</taxon>
        <taxon>Paucilactobacillus</taxon>
    </lineage>
</organism>
<dbReference type="AlphaFoldDB" id="A0A0R2A4M8"/>
<dbReference type="InterPro" id="IPR048950">
    <property type="entry name" value="Ppx_GppA_C"/>
</dbReference>
<dbReference type="Proteomes" id="UP000051733">
    <property type="component" value="Unassembled WGS sequence"/>
</dbReference>
<dbReference type="PATRIC" id="fig|1423813.3.peg.1094"/>
<reference evidence="4 5" key="1">
    <citation type="journal article" date="2015" name="Genome Announc.">
        <title>Expanding the biotechnology potential of lactobacilli through comparative genomics of 213 strains and associated genera.</title>
        <authorList>
            <person name="Sun Z."/>
            <person name="Harris H.M."/>
            <person name="McCann A."/>
            <person name="Guo C."/>
            <person name="Argimon S."/>
            <person name="Zhang W."/>
            <person name="Yang X."/>
            <person name="Jeffery I.B."/>
            <person name="Cooney J.C."/>
            <person name="Kagawa T.F."/>
            <person name="Liu W."/>
            <person name="Song Y."/>
            <person name="Salvetti E."/>
            <person name="Wrobel A."/>
            <person name="Rasinkangas P."/>
            <person name="Parkhill J."/>
            <person name="Rea M.C."/>
            <person name="O'Sullivan O."/>
            <person name="Ritari J."/>
            <person name="Douillard F.P."/>
            <person name="Paul Ross R."/>
            <person name="Yang R."/>
            <person name="Briner A.E."/>
            <person name="Felis G.E."/>
            <person name="de Vos W.M."/>
            <person name="Barrangou R."/>
            <person name="Klaenhammer T.R."/>
            <person name="Caufield P.W."/>
            <person name="Cui Y."/>
            <person name="Zhang H."/>
            <person name="O'Toole P.W."/>
        </authorList>
    </citation>
    <scope>NUCLEOTIDE SEQUENCE [LARGE SCALE GENOMIC DNA]</scope>
    <source>
        <strain evidence="4 5">DSM 20634</strain>
    </source>
</reference>
<sequence length="508" mass="57385">MAQSVLQAIIVINAQSIDLRIVDLKSLQTIEQASAPVVLGDHLFTSGGIDPQMVDEAIIKLRDFQQLIHDDGVEQTQVVVSHAVSQAENISFVQDQIYVQTGLTMTPLTVNEELMYRFQASAVLLPHFKKMASKGTILIQIGASVITMMVCEEERVTLVRELPLGPLRVAQILAGMERQVASYEEVLDDYLSSKLMDIWRMMPTHHFDRVILMGSKLTLLEEMIPTHKHDTSITHDQFDQRFSEVMKQSDQDLAEHLPQMEVAEVAPTFLLLDQIFDHLHVKEICLTDIKLIDGLMVHLSDQKGHLKTNWDFNQVVIDEAKCIAQRYRVDQQHQQQVLKFAGQLFDRLKKLHGLGKEERLLLQLAAILQDTGVFLDAHRHSFHSEYIILASEILGLNRAEQTVVAAVARYHSATAPSLDLSQMHQVSAADRLRIAKLSAILRLADALDDSHQAKISKISLHLDTDQVVITAQSTRAITLEQWTFQHKANFFRKVYGLKAVLKSNRLKG</sequence>
<dbReference type="Gene3D" id="1.10.3210.10">
    <property type="entry name" value="Hypothetical protein af1432"/>
    <property type="match status" value="1"/>
</dbReference>
<comment type="caution">
    <text evidence="4">The sequence shown here is derived from an EMBL/GenBank/DDBJ whole genome shotgun (WGS) entry which is preliminary data.</text>
</comment>
<evidence type="ECO:0000313" key="5">
    <source>
        <dbReference type="Proteomes" id="UP000051733"/>
    </source>
</evidence>
<dbReference type="OrthoDB" id="9814545at2"/>
<dbReference type="PANTHER" id="PTHR30005:SF0">
    <property type="entry name" value="RETROGRADE REGULATION PROTEIN 2"/>
    <property type="match status" value="1"/>
</dbReference>
<keyword evidence="5" id="KW-1185">Reference proteome</keyword>
<dbReference type="Gene3D" id="3.30.420.150">
    <property type="entry name" value="Exopolyphosphatase. Domain 2"/>
    <property type="match status" value="1"/>
</dbReference>